<comment type="caution">
    <text evidence="8">The sequence shown here is derived from an EMBL/GenBank/DDBJ whole genome shotgun (WGS) entry which is preliminary data.</text>
</comment>
<dbReference type="PANTHER" id="PTHR23501">
    <property type="entry name" value="MAJOR FACILITATOR SUPERFAMILY"/>
    <property type="match status" value="1"/>
</dbReference>
<dbReference type="InterPro" id="IPR036259">
    <property type="entry name" value="MFS_trans_sf"/>
</dbReference>
<dbReference type="GO" id="GO:0005886">
    <property type="term" value="C:plasma membrane"/>
    <property type="evidence" value="ECO:0007669"/>
    <property type="project" value="TreeGrafter"/>
</dbReference>
<dbReference type="RefSeq" id="XP_058326263.1">
    <property type="nucleotide sequence ID" value="XM_058479695.1"/>
</dbReference>
<dbReference type="Gene3D" id="1.20.1720.10">
    <property type="entry name" value="Multidrug resistance protein D"/>
    <property type="match status" value="1"/>
</dbReference>
<dbReference type="SUPFAM" id="SSF103473">
    <property type="entry name" value="MFS general substrate transporter"/>
    <property type="match status" value="1"/>
</dbReference>
<evidence type="ECO:0000256" key="2">
    <source>
        <dbReference type="ARBA" id="ARBA00022692"/>
    </source>
</evidence>
<reference evidence="8" key="1">
    <citation type="submission" date="2022-11" db="EMBL/GenBank/DDBJ databases">
        <authorList>
            <person name="Petersen C."/>
        </authorList>
    </citation>
    <scope>NUCLEOTIDE SEQUENCE</scope>
    <source>
        <strain evidence="8">IBT 19713</strain>
    </source>
</reference>
<keyword evidence="9" id="KW-1185">Reference proteome</keyword>
<feature type="transmembrane region" description="Helical" evidence="6">
    <location>
        <begin position="533"/>
        <end position="554"/>
    </location>
</feature>
<evidence type="ECO:0000313" key="9">
    <source>
        <dbReference type="Proteomes" id="UP001150941"/>
    </source>
</evidence>
<dbReference type="PROSITE" id="PS50850">
    <property type="entry name" value="MFS"/>
    <property type="match status" value="1"/>
</dbReference>
<dbReference type="FunFam" id="1.20.1250.20:FF:000196">
    <property type="entry name" value="MFS toxin efflux pump (AflT)"/>
    <property type="match status" value="1"/>
</dbReference>
<feature type="transmembrane region" description="Helical" evidence="6">
    <location>
        <begin position="184"/>
        <end position="206"/>
    </location>
</feature>
<dbReference type="InterPro" id="IPR020846">
    <property type="entry name" value="MFS_dom"/>
</dbReference>
<feature type="compositionally biased region" description="Polar residues" evidence="5">
    <location>
        <begin position="573"/>
        <end position="590"/>
    </location>
</feature>
<feature type="transmembrane region" description="Helical" evidence="6">
    <location>
        <begin position="92"/>
        <end position="111"/>
    </location>
</feature>
<feature type="transmembrane region" description="Helical" evidence="6">
    <location>
        <begin position="374"/>
        <end position="393"/>
    </location>
</feature>
<keyword evidence="4 6" id="KW-0472">Membrane</keyword>
<protein>
    <submittedName>
        <fullName evidence="8">Major facilitator superfamily domain-containing protein</fullName>
    </submittedName>
</protein>
<feature type="transmembrane region" description="Helical" evidence="6">
    <location>
        <begin position="123"/>
        <end position="141"/>
    </location>
</feature>
<evidence type="ECO:0000256" key="3">
    <source>
        <dbReference type="ARBA" id="ARBA00022989"/>
    </source>
</evidence>
<dbReference type="OrthoDB" id="10021397at2759"/>
<dbReference type="GO" id="GO:0022857">
    <property type="term" value="F:transmembrane transporter activity"/>
    <property type="evidence" value="ECO:0007669"/>
    <property type="project" value="InterPro"/>
</dbReference>
<feature type="transmembrane region" description="Helical" evidence="6">
    <location>
        <begin position="464"/>
        <end position="487"/>
    </location>
</feature>
<feature type="transmembrane region" description="Helical" evidence="6">
    <location>
        <begin position="147"/>
        <end position="172"/>
    </location>
</feature>
<evidence type="ECO:0000256" key="5">
    <source>
        <dbReference type="SAM" id="MobiDB-lite"/>
    </source>
</evidence>
<evidence type="ECO:0000259" key="7">
    <source>
        <dbReference type="PROSITE" id="PS50850"/>
    </source>
</evidence>
<dbReference type="PANTHER" id="PTHR23501:SF201">
    <property type="entry name" value="MFS AFLATOXIN EFFLUX PUMP"/>
    <property type="match status" value="1"/>
</dbReference>
<feature type="transmembrane region" description="Helical" evidence="6">
    <location>
        <begin position="54"/>
        <end position="80"/>
    </location>
</feature>
<feature type="compositionally biased region" description="Polar residues" evidence="5">
    <location>
        <begin position="26"/>
        <end position="35"/>
    </location>
</feature>
<feature type="transmembrane region" description="Helical" evidence="6">
    <location>
        <begin position="400"/>
        <end position="419"/>
    </location>
</feature>
<evidence type="ECO:0000256" key="1">
    <source>
        <dbReference type="ARBA" id="ARBA00004141"/>
    </source>
</evidence>
<keyword evidence="3 6" id="KW-1133">Transmembrane helix</keyword>
<dbReference type="AlphaFoldDB" id="A0A9W9NCK6"/>
<feature type="transmembrane region" description="Helical" evidence="6">
    <location>
        <begin position="212"/>
        <end position="231"/>
    </location>
</feature>
<organism evidence="8 9">
    <name type="scientific">Penicillium chermesinum</name>
    <dbReference type="NCBI Taxonomy" id="63820"/>
    <lineage>
        <taxon>Eukaryota</taxon>
        <taxon>Fungi</taxon>
        <taxon>Dikarya</taxon>
        <taxon>Ascomycota</taxon>
        <taxon>Pezizomycotina</taxon>
        <taxon>Eurotiomycetes</taxon>
        <taxon>Eurotiomycetidae</taxon>
        <taxon>Eurotiales</taxon>
        <taxon>Aspergillaceae</taxon>
        <taxon>Penicillium</taxon>
    </lineage>
</organism>
<feature type="compositionally biased region" description="Basic and acidic residues" evidence="5">
    <location>
        <begin position="12"/>
        <end position="23"/>
    </location>
</feature>
<evidence type="ECO:0000256" key="4">
    <source>
        <dbReference type="ARBA" id="ARBA00023136"/>
    </source>
</evidence>
<dbReference type="FunFam" id="1.20.1720.10:FF:000012">
    <property type="entry name" value="MFS toxin efflux pump (AflT)"/>
    <property type="match status" value="1"/>
</dbReference>
<reference evidence="8" key="2">
    <citation type="journal article" date="2023" name="IMA Fungus">
        <title>Comparative genomic study of the Penicillium genus elucidates a diverse pangenome and 15 lateral gene transfer events.</title>
        <authorList>
            <person name="Petersen C."/>
            <person name="Sorensen T."/>
            <person name="Nielsen M.R."/>
            <person name="Sondergaard T.E."/>
            <person name="Sorensen J.L."/>
            <person name="Fitzpatrick D.A."/>
            <person name="Frisvad J.C."/>
            <person name="Nielsen K.L."/>
        </authorList>
    </citation>
    <scope>NUCLEOTIDE SEQUENCE</scope>
    <source>
        <strain evidence="8">IBT 19713</strain>
    </source>
</reference>
<dbReference type="Proteomes" id="UP001150941">
    <property type="component" value="Unassembled WGS sequence"/>
</dbReference>
<evidence type="ECO:0000256" key="6">
    <source>
        <dbReference type="SAM" id="Phobius"/>
    </source>
</evidence>
<feature type="transmembrane region" description="Helical" evidence="6">
    <location>
        <begin position="282"/>
        <end position="307"/>
    </location>
</feature>
<gene>
    <name evidence="8" type="ORF">N7468_010400</name>
</gene>
<dbReference type="CDD" id="cd17502">
    <property type="entry name" value="MFS_Azr1_MDR_like"/>
    <property type="match status" value="1"/>
</dbReference>
<dbReference type="InterPro" id="IPR011701">
    <property type="entry name" value="MFS"/>
</dbReference>
<sequence>MRGDGKASSMKDNQEYFDAEKDVPQTGASTESSQLDGPFAGPQGAQYAPRTHKFWLIMCCNFLTLFLVALDRTIISTAIPRITDEFNSLGDIGWYSSAYMLTGACSQPVFGRIYKFYDMKRNFLTAVIIFDIGSAVCGAVPTSNTFIAGRAIAGFASAGIFSGCMLITIPLVPLHKRPMFQSMFGAVFGIPSVLGPLVGGAFTSNVTWRWCFYINLPIGAVSWASMALVWYPEKIARNPIPIGQHIRRLDPLGMLFFASSMVCLLLALQWGGTTYSWKDGRIIALFVVFGVLFLAFAIVQVLTPGTATIPARVVTQRSIFCGSFYIFFIASSMMTIIYYIPIWCKTPAQTEQVPMLNSETVQTVKLVNPVDSGVYTLPLVLSLTVGSFCGGGITQKIGYYVPMMYACPAIMSIGVGLMSTFNVDTGSSLWIGYQFLSGFDLGLGMQITGILVQRVLPGPDIPIGISLMFLLQQLGGSIFTVVSQSILNNILVSRLVGIPGLDTGQVINEGATHLESVVPHAYIGMVKEVYNYALTRIFLMSMGLPLAALISSLGTEWMSLKKGKNGQDGPEASTRTGVASEYSESGQVST</sequence>
<feature type="domain" description="Major facilitator superfamily (MFS) profile" evidence="7">
    <location>
        <begin position="57"/>
        <end position="560"/>
    </location>
</feature>
<name>A0A9W9NCK6_9EURO</name>
<evidence type="ECO:0000313" key="8">
    <source>
        <dbReference type="EMBL" id="KAJ5217392.1"/>
    </source>
</evidence>
<dbReference type="EMBL" id="JAPQKS010000008">
    <property type="protein sequence ID" value="KAJ5217392.1"/>
    <property type="molecule type" value="Genomic_DNA"/>
</dbReference>
<feature type="transmembrane region" description="Helical" evidence="6">
    <location>
        <begin position="431"/>
        <end position="452"/>
    </location>
</feature>
<accession>A0A9W9NCK6</accession>
<feature type="region of interest" description="Disordered" evidence="5">
    <location>
        <begin position="561"/>
        <end position="590"/>
    </location>
</feature>
<dbReference type="GeneID" id="83206999"/>
<feature type="transmembrane region" description="Helical" evidence="6">
    <location>
        <begin position="252"/>
        <end position="270"/>
    </location>
</feature>
<proteinExistence type="predicted"/>
<comment type="subcellular location">
    <subcellularLocation>
        <location evidence="1">Membrane</location>
        <topology evidence="1">Multi-pass membrane protein</topology>
    </subcellularLocation>
</comment>
<keyword evidence="2 6" id="KW-0812">Transmembrane</keyword>
<feature type="region of interest" description="Disordered" evidence="5">
    <location>
        <begin position="1"/>
        <end position="38"/>
    </location>
</feature>
<dbReference type="Pfam" id="PF07690">
    <property type="entry name" value="MFS_1"/>
    <property type="match status" value="1"/>
</dbReference>
<feature type="transmembrane region" description="Helical" evidence="6">
    <location>
        <begin position="319"/>
        <end position="340"/>
    </location>
</feature>